<evidence type="ECO:0000313" key="18">
    <source>
        <dbReference type="Proteomes" id="UP000630142"/>
    </source>
</evidence>
<evidence type="ECO:0000256" key="2">
    <source>
        <dbReference type="ARBA" id="ARBA00005120"/>
    </source>
</evidence>
<evidence type="ECO:0000256" key="12">
    <source>
        <dbReference type="HAMAP-Rule" id="MF_00418"/>
    </source>
</evidence>
<dbReference type="EC" id="4.3.3.7" evidence="4 12"/>
<dbReference type="PANTHER" id="PTHR12128:SF66">
    <property type="entry name" value="4-HYDROXY-2-OXOGLUTARATE ALDOLASE, MITOCHONDRIAL"/>
    <property type="match status" value="1"/>
</dbReference>
<comment type="catalytic activity">
    <reaction evidence="11 12">
        <text>L-aspartate 4-semialdehyde + pyruvate = (2S,4S)-4-hydroxy-2,3,4,5-tetrahydrodipicolinate + H2O + H(+)</text>
        <dbReference type="Rhea" id="RHEA:34171"/>
        <dbReference type="ChEBI" id="CHEBI:15361"/>
        <dbReference type="ChEBI" id="CHEBI:15377"/>
        <dbReference type="ChEBI" id="CHEBI:15378"/>
        <dbReference type="ChEBI" id="CHEBI:67139"/>
        <dbReference type="ChEBI" id="CHEBI:537519"/>
        <dbReference type="EC" id="4.3.3.7"/>
    </reaction>
</comment>
<sequence>MILPRGTFTALVTPFREGRINASAYDADIARQIAAGIDGLIACGTTAETPTLDEMERDWLIRAAVVGADGKVPVVVGTGTNATASTITATRHARKLGADAALVVTPYYNRPSQEGMFRHFEAVALRSDLPIILYNVPARTGIDLSVDTVARLSEMEEIVGIKDASGDPERCRAIKQRVPDDFRVYSGDDRTACDAMLGGGDGVVSVISNTYPEEWSTLCAHALSGDEIEARWMLSVFEDLLDALSLETNPCTIKYLMSLSHPSHSTEVRLPLVPVTAETAARIRQGLDTATKRLLKANEPGDDQQLRLDPSQYSSRWPSLPMSTIRLKASATKHGEPGSKQVRPW</sequence>
<evidence type="ECO:0000256" key="11">
    <source>
        <dbReference type="ARBA" id="ARBA00047836"/>
    </source>
</evidence>
<evidence type="ECO:0000256" key="9">
    <source>
        <dbReference type="ARBA" id="ARBA00023239"/>
    </source>
</evidence>
<evidence type="ECO:0000256" key="15">
    <source>
        <dbReference type="PIRSR" id="PIRSR001365-2"/>
    </source>
</evidence>
<dbReference type="EMBL" id="BMZQ01000007">
    <property type="protein sequence ID" value="GHD24404.1"/>
    <property type="molecule type" value="Genomic_DNA"/>
</dbReference>
<keyword evidence="5 12" id="KW-0963">Cytoplasm</keyword>
<dbReference type="Proteomes" id="UP000630142">
    <property type="component" value="Unassembled WGS sequence"/>
</dbReference>
<keyword evidence="6 12" id="KW-0028">Amino-acid biosynthesis</keyword>
<gene>
    <name evidence="12 17" type="primary">dapA</name>
    <name evidence="17" type="ORF">GCM10016234_40580</name>
</gene>
<comment type="function">
    <text evidence="1 12">Catalyzes the condensation of (S)-aspartate-beta-semialdehyde [(S)-ASA] and pyruvate to 4-hydroxy-tetrahydrodipicolinate (HTPA).</text>
</comment>
<organism evidence="17 18">
    <name type="scientific">Tianweitania populi</name>
    <dbReference type="NCBI Taxonomy" id="1607949"/>
    <lineage>
        <taxon>Bacteria</taxon>
        <taxon>Pseudomonadati</taxon>
        <taxon>Pseudomonadota</taxon>
        <taxon>Alphaproteobacteria</taxon>
        <taxon>Hyphomicrobiales</taxon>
        <taxon>Phyllobacteriaceae</taxon>
        <taxon>Tianweitania</taxon>
    </lineage>
</organism>
<feature type="site" description="Part of a proton relay during catalysis" evidence="12">
    <location>
        <position position="45"/>
    </location>
</feature>
<dbReference type="PIRSF" id="PIRSF001365">
    <property type="entry name" value="DHDPS"/>
    <property type="match status" value="1"/>
</dbReference>
<reference evidence="17" key="2">
    <citation type="submission" date="2020-09" db="EMBL/GenBank/DDBJ databases">
        <authorList>
            <person name="Sun Q."/>
            <person name="Kim S."/>
        </authorList>
    </citation>
    <scope>NUCLEOTIDE SEQUENCE</scope>
    <source>
        <strain evidence="17">KCTC 42249</strain>
    </source>
</reference>
<dbReference type="SMART" id="SM01130">
    <property type="entry name" value="DHDPS"/>
    <property type="match status" value="1"/>
</dbReference>
<proteinExistence type="inferred from homology"/>
<evidence type="ECO:0000256" key="8">
    <source>
        <dbReference type="ARBA" id="ARBA00023154"/>
    </source>
</evidence>
<dbReference type="InterPro" id="IPR013785">
    <property type="entry name" value="Aldolase_TIM"/>
</dbReference>
<dbReference type="GO" id="GO:0008840">
    <property type="term" value="F:4-hydroxy-tetrahydrodipicolinate synthase activity"/>
    <property type="evidence" value="ECO:0007669"/>
    <property type="project" value="UniProtKB-UniRule"/>
</dbReference>
<protein>
    <recommendedName>
        <fullName evidence="4 12">4-hydroxy-tetrahydrodipicolinate synthase</fullName>
        <shortName evidence="12">HTPA synthase</shortName>
        <ecNumber evidence="4 12">4.3.3.7</ecNumber>
    </recommendedName>
</protein>
<keyword evidence="18" id="KW-1185">Reference proteome</keyword>
<name>A0A8J3GMG7_9HYPH</name>
<feature type="binding site" evidence="12 15">
    <location>
        <position position="204"/>
    </location>
    <ligand>
        <name>pyruvate</name>
        <dbReference type="ChEBI" id="CHEBI:15361"/>
    </ligand>
</feature>
<dbReference type="PANTHER" id="PTHR12128">
    <property type="entry name" value="DIHYDRODIPICOLINATE SYNTHASE"/>
    <property type="match status" value="1"/>
</dbReference>
<keyword evidence="7 12" id="KW-0220">Diaminopimelate biosynthesis</keyword>
<dbReference type="Pfam" id="PF00701">
    <property type="entry name" value="DHDPS"/>
    <property type="match status" value="1"/>
</dbReference>
<dbReference type="GO" id="GO:0019877">
    <property type="term" value="P:diaminopimelate biosynthetic process"/>
    <property type="evidence" value="ECO:0007669"/>
    <property type="project" value="UniProtKB-UniRule"/>
</dbReference>
<feature type="active site" description="Schiff-base intermediate with substrate" evidence="12 14">
    <location>
        <position position="162"/>
    </location>
</feature>
<evidence type="ECO:0000256" key="6">
    <source>
        <dbReference type="ARBA" id="ARBA00022605"/>
    </source>
</evidence>
<comment type="caution">
    <text evidence="17">The sequence shown here is derived from an EMBL/GenBank/DDBJ whole genome shotgun (WGS) entry which is preliminary data.</text>
</comment>
<comment type="pathway">
    <text evidence="2 12">Amino-acid biosynthesis; L-lysine biosynthesis via DAP pathway; (S)-tetrahydrodipicolinate from L-aspartate: step 3/4.</text>
</comment>
<dbReference type="PROSITE" id="PS00666">
    <property type="entry name" value="DHDPS_2"/>
    <property type="match status" value="1"/>
</dbReference>
<dbReference type="UniPathway" id="UPA00034">
    <property type="reaction ID" value="UER00017"/>
</dbReference>
<evidence type="ECO:0000256" key="1">
    <source>
        <dbReference type="ARBA" id="ARBA00003294"/>
    </source>
</evidence>
<keyword evidence="10 12" id="KW-0704">Schiff base</keyword>
<evidence type="ECO:0000256" key="4">
    <source>
        <dbReference type="ARBA" id="ARBA00012086"/>
    </source>
</evidence>
<comment type="similarity">
    <text evidence="3 12 13">Belongs to the DapA family.</text>
</comment>
<feature type="region of interest" description="Disordered" evidence="16">
    <location>
        <begin position="298"/>
        <end position="319"/>
    </location>
</feature>
<dbReference type="NCBIfam" id="TIGR00674">
    <property type="entry name" value="dapA"/>
    <property type="match status" value="1"/>
</dbReference>
<evidence type="ECO:0000256" key="5">
    <source>
        <dbReference type="ARBA" id="ARBA00022490"/>
    </source>
</evidence>
<dbReference type="Gene3D" id="3.20.20.70">
    <property type="entry name" value="Aldolase class I"/>
    <property type="match status" value="1"/>
</dbReference>
<evidence type="ECO:0000256" key="7">
    <source>
        <dbReference type="ARBA" id="ARBA00022915"/>
    </source>
</evidence>
<accession>A0A8J3GMG7</accession>
<dbReference type="SUPFAM" id="SSF51569">
    <property type="entry name" value="Aldolase"/>
    <property type="match status" value="1"/>
</dbReference>
<evidence type="ECO:0000313" key="17">
    <source>
        <dbReference type="EMBL" id="GHD24404.1"/>
    </source>
</evidence>
<evidence type="ECO:0000256" key="3">
    <source>
        <dbReference type="ARBA" id="ARBA00007592"/>
    </source>
</evidence>
<feature type="site" description="Part of a proton relay during catalysis" evidence="12">
    <location>
        <position position="108"/>
    </location>
</feature>
<evidence type="ECO:0000256" key="14">
    <source>
        <dbReference type="PIRSR" id="PIRSR001365-1"/>
    </source>
</evidence>
<evidence type="ECO:0000256" key="16">
    <source>
        <dbReference type="SAM" id="MobiDB-lite"/>
    </source>
</evidence>
<reference evidence="17" key="1">
    <citation type="journal article" date="2014" name="Int. J. Syst. Evol. Microbiol.">
        <title>Complete genome sequence of Corynebacterium casei LMG S-19264T (=DSM 44701T), isolated from a smear-ripened cheese.</title>
        <authorList>
            <consortium name="US DOE Joint Genome Institute (JGI-PGF)"/>
            <person name="Walter F."/>
            <person name="Albersmeier A."/>
            <person name="Kalinowski J."/>
            <person name="Ruckert C."/>
        </authorList>
    </citation>
    <scope>NUCLEOTIDE SEQUENCE</scope>
    <source>
        <strain evidence="17">KCTC 42249</strain>
    </source>
</reference>
<dbReference type="GO" id="GO:0005829">
    <property type="term" value="C:cytosol"/>
    <property type="evidence" value="ECO:0007669"/>
    <property type="project" value="TreeGrafter"/>
</dbReference>
<dbReference type="InterPro" id="IPR002220">
    <property type="entry name" value="DapA-like"/>
</dbReference>
<comment type="subunit">
    <text evidence="12">Homotetramer; dimer of dimers.</text>
</comment>
<dbReference type="CDD" id="cd00950">
    <property type="entry name" value="DHDPS"/>
    <property type="match status" value="1"/>
</dbReference>
<feature type="active site" description="Proton donor/acceptor" evidence="12 14">
    <location>
        <position position="134"/>
    </location>
</feature>
<keyword evidence="8 12" id="KW-0457">Lysine biosynthesis</keyword>
<feature type="binding site" evidence="12 15">
    <location>
        <position position="46"/>
    </location>
    <ligand>
        <name>pyruvate</name>
        <dbReference type="ChEBI" id="CHEBI:15361"/>
    </ligand>
</feature>
<dbReference type="RefSeq" id="WP_189507596.1">
    <property type="nucleotide sequence ID" value="NZ_BMZQ01000007.1"/>
</dbReference>
<dbReference type="GO" id="GO:0009089">
    <property type="term" value="P:lysine biosynthetic process via diaminopimelate"/>
    <property type="evidence" value="ECO:0007669"/>
    <property type="project" value="UniProtKB-UniRule"/>
</dbReference>
<dbReference type="HAMAP" id="MF_00418">
    <property type="entry name" value="DapA"/>
    <property type="match status" value="1"/>
</dbReference>
<comment type="caution">
    <text evidence="12">Was originally thought to be a dihydrodipicolinate synthase (DHDPS), catalyzing the condensation of (S)-aspartate-beta-semialdehyde [(S)-ASA] and pyruvate to dihydrodipicolinate (DHDP). However, it was shown in E.coli that the product of the enzymatic reaction is not dihydrodipicolinate but in fact (4S)-4-hydroxy-2,3,4,5-tetrahydro-(2S)-dipicolinic acid (HTPA), and that the consecutive dehydration reaction leading to DHDP is not spontaneous but catalyzed by DapB.</text>
</comment>
<dbReference type="AlphaFoldDB" id="A0A8J3GMG7"/>
<dbReference type="InterPro" id="IPR005263">
    <property type="entry name" value="DapA"/>
</dbReference>
<comment type="subcellular location">
    <subcellularLocation>
        <location evidence="12">Cytoplasm</location>
    </subcellularLocation>
</comment>
<dbReference type="PRINTS" id="PR00146">
    <property type="entry name" value="DHPICSNTHASE"/>
</dbReference>
<keyword evidence="9 12" id="KW-0456">Lyase</keyword>
<dbReference type="InterPro" id="IPR020625">
    <property type="entry name" value="Schiff_base-form_aldolases_AS"/>
</dbReference>
<evidence type="ECO:0000256" key="13">
    <source>
        <dbReference type="PIRNR" id="PIRNR001365"/>
    </source>
</evidence>
<evidence type="ECO:0000256" key="10">
    <source>
        <dbReference type="ARBA" id="ARBA00023270"/>
    </source>
</evidence>